<feature type="transmembrane region" description="Helical" evidence="1">
    <location>
        <begin position="64"/>
        <end position="85"/>
    </location>
</feature>
<evidence type="ECO:0000256" key="1">
    <source>
        <dbReference type="SAM" id="Phobius"/>
    </source>
</evidence>
<keyword evidence="1" id="KW-0472">Membrane</keyword>
<dbReference type="EMBL" id="JAQQXQ010000001">
    <property type="protein sequence ID" value="MDC8753251.1"/>
    <property type="molecule type" value="Genomic_DNA"/>
</dbReference>
<proteinExistence type="predicted"/>
<feature type="transmembrane region" description="Helical" evidence="1">
    <location>
        <begin position="97"/>
        <end position="121"/>
    </location>
</feature>
<sequence>MILQKNAQIGPGEARLRKRRRNQIVFLAIAGMIGGLIGFATGAFDQGDGNLFAGDWERLKLPPALALGLVVLLLIGFVAMPIYGFGKIDDYKREHNFIGFTGGCLAVLAGFPVWAALYAGGFAPPPHAFGIFALAYVAMLASFLFARWRL</sequence>
<dbReference type="Proteomes" id="UP001216558">
    <property type="component" value="Unassembled WGS sequence"/>
</dbReference>
<accession>A0ABT5JMB2</accession>
<keyword evidence="1" id="KW-0812">Transmembrane</keyword>
<keyword evidence="1" id="KW-1133">Transmembrane helix</keyword>
<keyword evidence="3" id="KW-1185">Reference proteome</keyword>
<feature type="transmembrane region" description="Helical" evidence="1">
    <location>
        <begin position="127"/>
        <end position="146"/>
    </location>
</feature>
<name>A0ABT5JMB2_9SPHN</name>
<evidence type="ECO:0000313" key="3">
    <source>
        <dbReference type="Proteomes" id="UP001216558"/>
    </source>
</evidence>
<dbReference type="RefSeq" id="WP_273675503.1">
    <property type="nucleotide sequence ID" value="NZ_JAQQXQ010000001.1"/>
</dbReference>
<feature type="transmembrane region" description="Helical" evidence="1">
    <location>
        <begin position="24"/>
        <end position="44"/>
    </location>
</feature>
<reference evidence="2 3" key="1">
    <citation type="submission" date="2022-10" db="EMBL/GenBank/DDBJ databases">
        <title>Erythrobacter sp. sf7 Genome sequencing.</title>
        <authorList>
            <person name="Park S."/>
        </authorList>
    </citation>
    <scope>NUCLEOTIDE SEQUENCE [LARGE SCALE GENOMIC DNA]</scope>
    <source>
        <strain evidence="3">sf7</strain>
    </source>
</reference>
<evidence type="ECO:0000313" key="2">
    <source>
        <dbReference type="EMBL" id="MDC8753251.1"/>
    </source>
</evidence>
<gene>
    <name evidence="2" type="ORF">OIK40_01190</name>
</gene>
<organism evidence="2 3">
    <name type="scientific">Erythrobacter fulvus</name>
    <dbReference type="NCBI Taxonomy" id="2987523"/>
    <lineage>
        <taxon>Bacteria</taxon>
        <taxon>Pseudomonadati</taxon>
        <taxon>Pseudomonadota</taxon>
        <taxon>Alphaproteobacteria</taxon>
        <taxon>Sphingomonadales</taxon>
        <taxon>Erythrobacteraceae</taxon>
        <taxon>Erythrobacter/Porphyrobacter group</taxon>
        <taxon>Erythrobacter</taxon>
    </lineage>
</organism>
<protein>
    <submittedName>
        <fullName evidence="2">Uncharacterized protein</fullName>
    </submittedName>
</protein>
<comment type="caution">
    <text evidence="2">The sequence shown here is derived from an EMBL/GenBank/DDBJ whole genome shotgun (WGS) entry which is preliminary data.</text>
</comment>